<protein>
    <submittedName>
        <fullName evidence="2">DEAD/DEAH box helicase</fullName>
    </submittedName>
</protein>
<dbReference type="InterPro" id="IPR045572">
    <property type="entry name" value="RE_endonuc_C"/>
</dbReference>
<dbReference type="RefSeq" id="WP_108911547.1">
    <property type="nucleotide sequence ID" value="NZ_CP021886.1"/>
</dbReference>
<dbReference type="AlphaFoldDB" id="A0A2U8FEQ0"/>
<accession>A0A2U8FEQ0</accession>
<evidence type="ECO:0000313" key="3">
    <source>
        <dbReference type="Proteomes" id="UP000244890"/>
    </source>
</evidence>
<dbReference type="InterPro" id="IPR006935">
    <property type="entry name" value="Helicase/UvrB_N"/>
</dbReference>
<dbReference type="InterPro" id="IPR027417">
    <property type="entry name" value="P-loop_NTPase"/>
</dbReference>
<dbReference type="KEGG" id="had:CDV25_08300"/>
<keyword evidence="2" id="KW-0067">ATP-binding</keyword>
<evidence type="ECO:0000259" key="1">
    <source>
        <dbReference type="PROSITE" id="PS51192"/>
    </source>
</evidence>
<dbReference type="GO" id="GO:0015668">
    <property type="term" value="F:type III site-specific deoxyribonuclease activity"/>
    <property type="evidence" value="ECO:0007669"/>
    <property type="project" value="InterPro"/>
</dbReference>
<organism evidence="2 3">
    <name type="scientific">Helicobacter apodemus</name>
    <dbReference type="NCBI Taxonomy" id="135569"/>
    <lineage>
        <taxon>Bacteria</taxon>
        <taxon>Pseudomonadati</taxon>
        <taxon>Campylobacterota</taxon>
        <taxon>Epsilonproteobacteria</taxon>
        <taxon>Campylobacterales</taxon>
        <taxon>Helicobacteraceae</taxon>
        <taxon>Helicobacter</taxon>
    </lineage>
</organism>
<dbReference type="PROSITE" id="PS51192">
    <property type="entry name" value="HELICASE_ATP_BIND_1"/>
    <property type="match status" value="1"/>
</dbReference>
<dbReference type="EMBL" id="CP021886">
    <property type="protein sequence ID" value="AWI34761.1"/>
    <property type="molecule type" value="Genomic_DNA"/>
</dbReference>
<keyword evidence="2" id="KW-0378">Hydrolase</keyword>
<dbReference type="GO" id="GO:0000403">
    <property type="term" value="F:Y-form DNA binding"/>
    <property type="evidence" value="ECO:0007669"/>
    <property type="project" value="TreeGrafter"/>
</dbReference>
<proteinExistence type="predicted"/>
<gene>
    <name evidence="2" type="ORF">CDV25_08300</name>
</gene>
<dbReference type="GO" id="GO:0061749">
    <property type="term" value="F:forked DNA-dependent helicase activity"/>
    <property type="evidence" value="ECO:0007669"/>
    <property type="project" value="TreeGrafter"/>
</dbReference>
<dbReference type="GO" id="GO:0036121">
    <property type="term" value="F:double-stranded DNA helicase activity"/>
    <property type="evidence" value="ECO:0007669"/>
    <property type="project" value="TreeGrafter"/>
</dbReference>
<dbReference type="GO" id="GO:0005524">
    <property type="term" value="F:ATP binding"/>
    <property type="evidence" value="ECO:0007669"/>
    <property type="project" value="InterPro"/>
</dbReference>
<dbReference type="SUPFAM" id="SSF52540">
    <property type="entry name" value="P-loop containing nucleoside triphosphate hydrolases"/>
    <property type="match status" value="2"/>
</dbReference>
<dbReference type="OrthoDB" id="9804145at2"/>
<dbReference type="REBASE" id="250420">
    <property type="entry name" value="Hap1501ORF8305P"/>
</dbReference>
<dbReference type="InterPro" id="IPR014001">
    <property type="entry name" value="Helicase_ATP-bd"/>
</dbReference>
<dbReference type="Pfam" id="PF04851">
    <property type="entry name" value="ResIII"/>
    <property type="match status" value="1"/>
</dbReference>
<dbReference type="PANTHER" id="PTHR47396">
    <property type="entry name" value="TYPE I RESTRICTION ENZYME ECOKI R PROTEIN"/>
    <property type="match status" value="1"/>
</dbReference>
<feature type="domain" description="Helicase ATP-binding" evidence="1">
    <location>
        <begin position="46"/>
        <end position="232"/>
    </location>
</feature>
<evidence type="ECO:0000313" key="2">
    <source>
        <dbReference type="EMBL" id="AWI34761.1"/>
    </source>
</evidence>
<keyword evidence="2" id="KW-0547">Nucleotide-binding</keyword>
<dbReference type="Gene3D" id="3.40.50.300">
    <property type="entry name" value="P-loop containing nucleotide triphosphate hydrolases"/>
    <property type="match status" value="2"/>
</dbReference>
<dbReference type="Pfam" id="PF19778">
    <property type="entry name" value="RE_endonuc"/>
    <property type="match status" value="1"/>
</dbReference>
<dbReference type="InterPro" id="IPR050742">
    <property type="entry name" value="Helicase_Restrict-Modif_Enz"/>
</dbReference>
<sequence>MIFEKQDYQQECIENIITLLENFNFKHQSAENLKDCFAKFHTQIPIKALSNKLNIDILMETGTGKTFTYLNLIFELHKVYKQNKFIIFVPRKAILESVRQNIRLTKDYFYNQYKHHLKIYTYEGSKSQSAIINHYIKNTDELSVLILTNSAMDKKDNILNKTSESLFDTKSIFENIAALNPISIIDEPHLLKGEAFNAYFSKVKTLYFRFGATFPQDNDFKLSNVAYCLDSISAFRKYLVKQIRVHTISKDSQAPFLLVSDGKSAKLSFLKAGVEKSETFYKGADLGRLDSSLSGVNIVKTTKDKAYLSNGDILEKLKSYKLQDSEITTLLKKAIDLHFEKEAILFAQNIKALSLFFIPNIEDFREVEGKGAPFIKNEFERLYKQKRKEILSNPHLPQNYKDYLAKDFDESGNLRVHQGYFSGDSQGIAKKKNTKENIEANDIKMILEQKEKLLSFDTPLRFIFSVWALQEGWDNPNIFTLTKLAHSSSDTSRHQQVGRGLRICVNSEGKRITNRYLNSNDNAFFDINYLDMLISGEELGFIEGLQNEIMESSFVFGGDFIDGNVLNEMIKHKEKSDDFIYLLRRRLKVIEYNEENNTYKIISPIYEAIKDNVEAKEILGDDFAWVLEQFKEPENKHKQVENANIPQEKVKIRKELAKDFKELWHAINAKVQLTYHNIHKQTLINSITKAFNQTKIEKESITYECKIYDATQNKIIVADSATLKDKNYKKALQKDISALLLDFAKDSHLPLKLIYEIYNALNHENFYNSPKKAFATLKSIIADSLHENLLSCVSYEFCQNAFSNVAFEFSENDPLYTREGEPKEEIYKHKLGRYESKDKEPSDKYLYDKAIWDSKIEEEVILENVENVEHKSIEVFAKLPKFSIPTPFKAYQPDFAYLLKDKKGQKIFFICETKGYNKESGIPTEEKCKIDYAKRFFESLQQNLKNTKVIFTTRINKQSLLDTIKSTLKDKYDR</sequence>
<keyword evidence="2" id="KW-0347">Helicase</keyword>
<reference evidence="2 3" key="1">
    <citation type="submission" date="2017-06" db="EMBL/GenBank/DDBJ databases">
        <title>Complete genome of Helicobacter apodemus.</title>
        <authorList>
            <person name="Cho S."/>
        </authorList>
    </citation>
    <scope>NUCLEOTIDE SEQUENCE [LARGE SCALE GENOMIC DNA]</scope>
    <source>
        <strain evidence="3">SNUVETPUB-15-01</strain>
    </source>
</reference>
<dbReference type="PANTHER" id="PTHR47396:SF1">
    <property type="entry name" value="ATP-DEPENDENT HELICASE IRC3-RELATED"/>
    <property type="match status" value="1"/>
</dbReference>
<name>A0A2U8FEQ0_9HELI</name>
<dbReference type="Proteomes" id="UP000244890">
    <property type="component" value="Chromosome"/>
</dbReference>